<dbReference type="GO" id="GO:0032259">
    <property type="term" value="P:methylation"/>
    <property type="evidence" value="ECO:0007669"/>
    <property type="project" value="UniProtKB-KW"/>
</dbReference>
<keyword evidence="3" id="KW-1185">Reference proteome</keyword>
<dbReference type="PANTHER" id="PTHR42998:SF1">
    <property type="entry name" value="TYPE I RESTRICTION ENZYME HINDI METHYLASE SUBUNIT"/>
    <property type="match status" value="1"/>
</dbReference>
<dbReference type="Gene3D" id="3.40.50.150">
    <property type="entry name" value="Vaccinia Virus protein VP39"/>
    <property type="match status" value="1"/>
</dbReference>
<proteinExistence type="predicted"/>
<dbReference type="Proteomes" id="UP001501319">
    <property type="component" value="Unassembled WGS sequence"/>
</dbReference>
<dbReference type="SUPFAM" id="SSF53335">
    <property type="entry name" value="S-adenosyl-L-methionine-dependent methyltransferases"/>
    <property type="match status" value="1"/>
</dbReference>
<keyword evidence="2" id="KW-0808">Transferase</keyword>
<organism evidence="2 3">
    <name type="scientific">Kribbella alba</name>
    <dbReference type="NCBI Taxonomy" id="190197"/>
    <lineage>
        <taxon>Bacteria</taxon>
        <taxon>Bacillati</taxon>
        <taxon>Actinomycetota</taxon>
        <taxon>Actinomycetes</taxon>
        <taxon>Propionibacteriales</taxon>
        <taxon>Kribbellaceae</taxon>
        <taxon>Kribbella</taxon>
    </lineage>
</organism>
<dbReference type="Pfam" id="PF02384">
    <property type="entry name" value="N6_Mtase"/>
    <property type="match status" value="1"/>
</dbReference>
<dbReference type="PANTHER" id="PTHR42998">
    <property type="entry name" value="TYPE I RESTRICTION ENZYME HINDVIIP M PROTEIN-RELATED"/>
    <property type="match status" value="1"/>
</dbReference>
<dbReference type="InterPro" id="IPR052916">
    <property type="entry name" value="Type-I_RE_MTase_Subunit"/>
</dbReference>
<protein>
    <submittedName>
        <fullName evidence="2">N-6 DNA methylase</fullName>
    </submittedName>
</protein>
<evidence type="ECO:0000259" key="1">
    <source>
        <dbReference type="Pfam" id="PF02384"/>
    </source>
</evidence>
<dbReference type="CDD" id="cd02440">
    <property type="entry name" value="AdoMet_MTases"/>
    <property type="match status" value="1"/>
</dbReference>
<dbReference type="RefSeq" id="WP_344112825.1">
    <property type="nucleotide sequence ID" value="NZ_BAAANE010000007.1"/>
</dbReference>
<gene>
    <name evidence="2" type="ORF">GCM10009744_36750</name>
</gene>
<dbReference type="PRINTS" id="PR00507">
    <property type="entry name" value="N12N6MTFRASE"/>
</dbReference>
<name>A0ABN2FG12_9ACTN</name>
<comment type="caution">
    <text evidence="2">The sequence shown here is derived from an EMBL/GenBank/DDBJ whole genome shotgun (WGS) entry which is preliminary data.</text>
</comment>
<sequence length="650" mass="69468">MASDVTIAALDIARVAGVGRAAVSNWRRRYSDFPQPVGGTTSSPLFSLDQVETWLDAHGKSFRLSPADRFWQRVRTTVDDIRLGEFVGHIGACLVVAKRQPEVWARSTVGTDKKVAAALESAIARNPDLPRTDLDGFPDSWVGLFKEAAKLASTDGASATYERLCEQYQETRARRGVTAGSEVIDLIAKIASTAIGSGGSVLDPSCGIGTLLKALREAGGSRLLGQDADEFAARICASRLILDGHPQVEVSVGDAVRADAFHGELVDLVACEPAVDRAWGYDDLIADSRWAFGLPPRSEPELAWLQHCIAHLRPGGVGALVLPAAVASRRAGRRIRGNLLRGGLLRAVIGLPVSGSGVVGPRDLWILVKPDGGEIPQSVLMVDGSHESIDLPATWQAFLSDQVLGDGARAVRVIDLLDDEIDLSPARQVEMSKPSDAGAYVESEAAWRKIVETLEDALPRLSQGQAAEQLNLTTVGELSKAGVIEIHQAPMKMDTGHDGRPVLTARDLRHSQPPSEHAGSVPGAVELRPGDVVAPLLRAGRVRVIAEGGALLGPNLVMLRPDPSRMDSEFLAGCLRAAEHATSARASSVSGRFDTRRVRVPRLAIDDQRRLGAAFKDLAAVESRLAELQEMSTKLIRTARLGLIQGVLEA</sequence>
<dbReference type="GO" id="GO:0008168">
    <property type="term" value="F:methyltransferase activity"/>
    <property type="evidence" value="ECO:0007669"/>
    <property type="project" value="UniProtKB-KW"/>
</dbReference>
<dbReference type="EMBL" id="BAAANE010000007">
    <property type="protein sequence ID" value="GAA1643202.1"/>
    <property type="molecule type" value="Genomic_DNA"/>
</dbReference>
<reference evidence="2 3" key="1">
    <citation type="journal article" date="2019" name="Int. J. Syst. Evol. Microbiol.">
        <title>The Global Catalogue of Microorganisms (GCM) 10K type strain sequencing project: providing services to taxonomists for standard genome sequencing and annotation.</title>
        <authorList>
            <consortium name="The Broad Institute Genomics Platform"/>
            <consortium name="The Broad Institute Genome Sequencing Center for Infectious Disease"/>
            <person name="Wu L."/>
            <person name="Ma J."/>
        </authorList>
    </citation>
    <scope>NUCLEOTIDE SEQUENCE [LARGE SCALE GENOMIC DNA]</scope>
    <source>
        <strain evidence="2 3">JCM 14306</strain>
    </source>
</reference>
<evidence type="ECO:0000313" key="3">
    <source>
        <dbReference type="Proteomes" id="UP001501319"/>
    </source>
</evidence>
<keyword evidence="2" id="KW-0489">Methyltransferase</keyword>
<evidence type="ECO:0000313" key="2">
    <source>
        <dbReference type="EMBL" id="GAA1643202.1"/>
    </source>
</evidence>
<feature type="domain" description="DNA methylase adenine-specific" evidence="1">
    <location>
        <begin position="155"/>
        <end position="387"/>
    </location>
</feature>
<dbReference type="InterPro" id="IPR003356">
    <property type="entry name" value="DNA_methylase_A-5"/>
</dbReference>
<accession>A0ABN2FG12</accession>
<dbReference type="InterPro" id="IPR029063">
    <property type="entry name" value="SAM-dependent_MTases_sf"/>
</dbReference>